<evidence type="ECO:0000256" key="5">
    <source>
        <dbReference type="PROSITE-ProRule" id="PRU01240"/>
    </source>
</evidence>
<evidence type="ECO:0000256" key="2">
    <source>
        <dbReference type="ARBA" id="ARBA00022670"/>
    </source>
</evidence>
<dbReference type="PANTHER" id="PTHR43806">
    <property type="entry name" value="PEPTIDASE S8"/>
    <property type="match status" value="1"/>
</dbReference>
<gene>
    <name evidence="8" type="ORF">G7Z17_g10966</name>
</gene>
<dbReference type="InterPro" id="IPR036852">
    <property type="entry name" value="Peptidase_S8/S53_dom_sf"/>
</dbReference>
<dbReference type="Proteomes" id="UP000722485">
    <property type="component" value="Unassembled WGS sequence"/>
</dbReference>
<evidence type="ECO:0000256" key="1">
    <source>
        <dbReference type="ARBA" id="ARBA00011073"/>
    </source>
</evidence>
<dbReference type="EMBL" id="JAANBB010000386">
    <property type="protein sequence ID" value="KAF7543160.1"/>
    <property type="molecule type" value="Genomic_DNA"/>
</dbReference>
<dbReference type="SUPFAM" id="SSF52743">
    <property type="entry name" value="Subtilisin-like"/>
    <property type="match status" value="1"/>
</dbReference>
<keyword evidence="9" id="KW-1185">Reference proteome</keyword>
<feature type="active site" description="Charge relay system" evidence="5">
    <location>
        <position position="556"/>
    </location>
</feature>
<proteinExistence type="inferred from homology"/>
<dbReference type="InterPro" id="IPR000209">
    <property type="entry name" value="Peptidase_S8/S53_dom"/>
</dbReference>
<dbReference type="InterPro" id="IPR050131">
    <property type="entry name" value="Peptidase_S8_subtilisin-like"/>
</dbReference>
<feature type="active site" description="Charge relay system" evidence="5">
    <location>
        <position position="750"/>
    </location>
</feature>
<accession>A0A9P5H1Y5</accession>
<evidence type="ECO:0000259" key="6">
    <source>
        <dbReference type="Pfam" id="PF00082"/>
    </source>
</evidence>
<organism evidence="8 9">
    <name type="scientific">Cylindrodendrum hubeiense</name>
    <dbReference type="NCBI Taxonomy" id="595255"/>
    <lineage>
        <taxon>Eukaryota</taxon>
        <taxon>Fungi</taxon>
        <taxon>Dikarya</taxon>
        <taxon>Ascomycota</taxon>
        <taxon>Pezizomycotina</taxon>
        <taxon>Sordariomycetes</taxon>
        <taxon>Hypocreomycetidae</taxon>
        <taxon>Hypocreales</taxon>
        <taxon>Nectriaceae</taxon>
        <taxon>Cylindrodendrum</taxon>
    </lineage>
</organism>
<feature type="domain" description="DUF7580" evidence="7">
    <location>
        <begin position="171"/>
        <end position="483"/>
    </location>
</feature>
<comment type="similarity">
    <text evidence="1 5">Belongs to the peptidase S8 family.</text>
</comment>
<sequence>MQVLLAGPGGAGGDSPFDFAKDALSRVSQIAVELGARKKLCVAGCLAAELLIARKALDSADVAQLPKLQRRVPKLLKDLERWPEPPDPYNSILRSVVSVKGNATEDRVRQGLISFSKASPYVIEQYLKKLEKFSKSVVVTDDNDRISDKAKRGDRSTVEEYPAHVNTDLYAILRLRDDIVKVNGHVAFDMLFSASPTGWDHWQDLQLRLPLKKARRGVKFDDGDSCKILPNCPNRVINKTRVVPPEEFCSLVKTKLGSQICCHIQDSELHQLYDGFPIAQNVNPGPSFSLRKVLEIRRLSNRMKLVLAYIVARSFWRYYDSPWMDSQWTSDSIHFLPESPVEDEAHSGDALYASKPYFAVEFEDHGGQSMEYCSSFGVIFRYPRLLALCIMLLEIGRGQSLAVEDYGSAEANLNETWTLAKRLTNKNRTWGDFDYPHYRKAILGCLNYTPSSEESGSVDTDVFARKAAIYDDVVQPLEKLLKELGFAENLHILDPIDTIQGPGRVLDIPAVLALPTENRDASQSARWLDEVNTINRYIQRQASFTSARAPRVAILDTGFDDEAIFFNGPGRRGKIKGWRDWAGDEESPVDENGHGSHTMALVMKVAPNAMIYAARIAKNRGSLKNATQSIVEAIHWAAIEMKADIISMSFGFQEEIPIITTAITEAILERKGNIIFLAAASNSGGNRREMFPANLDSVISIRETNSRGAFSDTNPPVDLDGPAAFGTLGREVPSAWLSSVDGEVAKSGSSVATAMAAGIAAMVLTFVSVGMETETAKLPVEVQRVWTKRGMRAALTRMSQNMGNRSYFISPMAFFASKDAEKAWAAIADACVG</sequence>
<evidence type="ECO:0000259" key="7">
    <source>
        <dbReference type="Pfam" id="PF24476"/>
    </source>
</evidence>
<dbReference type="GO" id="GO:0006508">
    <property type="term" value="P:proteolysis"/>
    <property type="evidence" value="ECO:0007669"/>
    <property type="project" value="UniProtKB-KW"/>
</dbReference>
<keyword evidence="2 5" id="KW-0645">Protease</keyword>
<dbReference type="Gene3D" id="3.40.50.200">
    <property type="entry name" value="Peptidase S8/S53 domain"/>
    <property type="match status" value="1"/>
</dbReference>
<evidence type="ECO:0008006" key="10">
    <source>
        <dbReference type="Google" id="ProtNLM"/>
    </source>
</evidence>
<evidence type="ECO:0000256" key="4">
    <source>
        <dbReference type="ARBA" id="ARBA00022825"/>
    </source>
</evidence>
<keyword evidence="4 5" id="KW-0720">Serine protease</keyword>
<evidence type="ECO:0000313" key="8">
    <source>
        <dbReference type="EMBL" id="KAF7543160.1"/>
    </source>
</evidence>
<comment type="caution">
    <text evidence="8">The sequence shown here is derived from an EMBL/GenBank/DDBJ whole genome shotgun (WGS) entry which is preliminary data.</text>
</comment>
<dbReference type="InterPro" id="IPR056002">
    <property type="entry name" value="DUF7580"/>
</dbReference>
<dbReference type="PANTHER" id="PTHR43806:SF11">
    <property type="entry name" value="CEREVISIN-RELATED"/>
    <property type="match status" value="1"/>
</dbReference>
<evidence type="ECO:0000256" key="3">
    <source>
        <dbReference type="ARBA" id="ARBA00022801"/>
    </source>
</evidence>
<feature type="domain" description="Peptidase S8/S53" evidence="6">
    <location>
        <begin position="550"/>
        <end position="766"/>
    </location>
</feature>
<dbReference type="InterPro" id="IPR015500">
    <property type="entry name" value="Peptidase_S8_subtilisin-rel"/>
</dbReference>
<dbReference type="Pfam" id="PF00082">
    <property type="entry name" value="Peptidase_S8"/>
    <property type="match status" value="1"/>
</dbReference>
<feature type="active site" description="Charge relay system" evidence="5">
    <location>
        <position position="594"/>
    </location>
</feature>
<dbReference type="PROSITE" id="PS51892">
    <property type="entry name" value="SUBTILASE"/>
    <property type="match status" value="1"/>
</dbReference>
<keyword evidence="3 5" id="KW-0378">Hydrolase</keyword>
<dbReference type="PRINTS" id="PR00723">
    <property type="entry name" value="SUBTILISIN"/>
</dbReference>
<name>A0A9P5H1Y5_9HYPO</name>
<dbReference type="AlphaFoldDB" id="A0A9P5H1Y5"/>
<dbReference type="Pfam" id="PF24476">
    <property type="entry name" value="DUF7580"/>
    <property type="match status" value="1"/>
</dbReference>
<evidence type="ECO:0000313" key="9">
    <source>
        <dbReference type="Proteomes" id="UP000722485"/>
    </source>
</evidence>
<dbReference type="OrthoDB" id="206201at2759"/>
<protein>
    <recommendedName>
        <fullName evidence="10">Peptidase S8/S53 domain-containing protein</fullName>
    </recommendedName>
</protein>
<reference evidence="8" key="1">
    <citation type="submission" date="2020-03" db="EMBL/GenBank/DDBJ databases">
        <title>Draft Genome Sequence of Cylindrodendrum hubeiense.</title>
        <authorList>
            <person name="Buettner E."/>
            <person name="Kellner H."/>
        </authorList>
    </citation>
    <scope>NUCLEOTIDE SEQUENCE</scope>
    <source>
        <strain evidence="8">IHI 201604</strain>
    </source>
</reference>
<dbReference type="GO" id="GO:0004252">
    <property type="term" value="F:serine-type endopeptidase activity"/>
    <property type="evidence" value="ECO:0007669"/>
    <property type="project" value="UniProtKB-UniRule"/>
</dbReference>